<evidence type="ECO:0000256" key="4">
    <source>
        <dbReference type="ARBA" id="ARBA00023136"/>
    </source>
</evidence>
<evidence type="ECO:0000313" key="9">
    <source>
        <dbReference type="Proteomes" id="UP001150538"/>
    </source>
</evidence>
<keyword evidence="2 6" id="KW-0812">Transmembrane</keyword>
<dbReference type="GO" id="GO:0055085">
    <property type="term" value="P:transmembrane transport"/>
    <property type="evidence" value="ECO:0007669"/>
    <property type="project" value="InterPro"/>
</dbReference>
<feature type="transmembrane region" description="Helical" evidence="6">
    <location>
        <begin position="323"/>
        <end position="343"/>
    </location>
</feature>
<accession>A0A9W8A049</accession>
<feature type="transmembrane region" description="Helical" evidence="6">
    <location>
        <begin position="492"/>
        <end position="511"/>
    </location>
</feature>
<dbReference type="InterPro" id="IPR036513">
    <property type="entry name" value="STAS_dom_sf"/>
</dbReference>
<dbReference type="OrthoDB" id="427213at2759"/>
<organism evidence="8 9">
    <name type="scientific">Mycoemilia scoparia</name>
    <dbReference type="NCBI Taxonomy" id="417184"/>
    <lineage>
        <taxon>Eukaryota</taxon>
        <taxon>Fungi</taxon>
        <taxon>Fungi incertae sedis</taxon>
        <taxon>Zoopagomycota</taxon>
        <taxon>Kickxellomycotina</taxon>
        <taxon>Kickxellomycetes</taxon>
        <taxon>Kickxellales</taxon>
        <taxon>Kickxellaceae</taxon>
        <taxon>Mycoemilia</taxon>
    </lineage>
</organism>
<dbReference type="InterPro" id="IPR001902">
    <property type="entry name" value="SLC26A/SulP_fam"/>
</dbReference>
<evidence type="ECO:0000259" key="7">
    <source>
        <dbReference type="PROSITE" id="PS50801"/>
    </source>
</evidence>
<dbReference type="InterPro" id="IPR002645">
    <property type="entry name" value="STAS_dom"/>
</dbReference>
<dbReference type="Proteomes" id="UP001150538">
    <property type="component" value="Unassembled WGS sequence"/>
</dbReference>
<dbReference type="NCBIfam" id="TIGR00815">
    <property type="entry name" value="sulP"/>
    <property type="match status" value="1"/>
</dbReference>
<sequence length="840" mass="90538">MPGPNNNNDGRNSNTDGGDTNANTGPGIVVSFDDSVGHPQRSSSSAGAAAAAAAPSSNDNDGADTSIRISQEDAANPSTATFSENPNSPPSHRDTFSFNETSRLLGSSYSADITGDNEDSYFRVRPLGNISNNLSQHFPHSLFTPGADGTGNSNGGAGGQITNGDEWDTWKWWRTRIRYYVPIYGWLPKYQSTNLFNDLVAGFTVACLLVPQALSYGSLSNLQPINGLYTALMPVLVYSLLGTSRHLSMGPEALISMLIGTIVNDEIKHLLIGNPDPTDAEILAYSSNVAGVVCILVGVFTLVLGLIRFGFLDSMLSESSLRGFITGAAMVIIVGQSVNILGLHPDIDELPAHSSPIDKIRYMFRNTSNINSAAAIAGLCSLAFLVGSTLAKRKLKKKAPWVRNIPDILITVVVATIISTVFDLESRGVAVFGDVEASFPTPKIPTLPSSTNPKDVLTSAMTITVIGVIESLIVAREYASRNHYSVSSNRELVAVGASNIIGAIFSAYPAFGSLARSKLNDRAKAKSQLAGLFTFVFVLFSLLFLLPLLYYLPKPVLSAVIINTAISLLTRTPREIVFLAKIGAWHDLSLLTLVFVTTMLASVESGILLAVAISLIVVIKKSNVPKIKLLGHVAGKYNDFRPLPSTSNRSMNNVLRRFASRSSHGGGNTPSNNDVAEDEDEQVELVEGALIVRIEEPLYFANTGQLQARLHRLELYGDMRVHPSEEARMAPIRAVIFDVTRMPSLDGSAISIIINIVAQYHSRNVLVCFVNPCPQVEDMFDLSGLTSKVGYNMFFDKIQGALQYLNSLEVIPPLVSRGPDGSYESDDDRLGIGMVFESDI</sequence>
<feature type="region of interest" description="Disordered" evidence="5">
    <location>
        <begin position="659"/>
        <end position="679"/>
    </location>
</feature>
<feature type="compositionally biased region" description="Low complexity" evidence="5">
    <location>
        <begin position="42"/>
        <end position="60"/>
    </location>
</feature>
<evidence type="ECO:0000256" key="3">
    <source>
        <dbReference type="ARBA" id="ARBA00022989"/>
    </source>
</evidence>
<feature type="transmembrane region" description="Helical" evidence="6">
    <location>
        <begin position="593"/>
        <end position="619"/>
    </location>
</feature>
<feature type="transmembrane region" description="Helical" evidence="6">
    <location>
        <begin position="370"/>
        <end position="390"/>
    </location>
</feature>
<keyword evidence="4 6" id="KW-0472">Membrane</keyword>
<evidence type="ECO:0000256" key="2">
    <source>
        <dbReference type="ARBA" id="ARBA00022692"/>
    </source>
</evidence>
<evidence type="ECO:0000256" key="1">
    <source>
        <dbReference type="ARBA" id="ARBA00004141"/>
    </source>
</evidence>
<comment type="caution">
    <text evidence="8">The sequence shown here is derived from an EMBL/GenBank/DDBJ whole genome shotgun (WGS) entry which is preliminary data.</text>
</comment>
<gene>
    <name evidence="8" type="ORF">H4219_004756</name>
</gene>
<name>A0A9W8A049_9FUNG</name>
<reference evidence="8" key="1">
    <citation type="submission" date="2022-07" db="EMBL/GenBank/DDBJ databases">
        <title>Phylogenomic reconstructions and comparative analyses of Kickxellomycotina fungi.</title>
        <authorList>
            <person name="Reynolds N.K."/>
            <person name="Stajich J.E."/>
            <person name="Barry K."/>
            <person name="Grigoriev I.V."/>
            <person name="Crous P."/>
            <person name="Smith M.E."/>
        </authorList>
    </citation>
    <scope>NUCLEOTIDE SEQUENCE</scope>
    <source>
        <strain evidence="8">NBRC 100468</strain>
    </source>
</reference>
<feature type="transmembrane region" description="Helical" evidence="6">
    <location>
        <begin position="532"/>
        <end position="552"/>
    </location>
</feature>
<feature type="domain" description="STAS" evidence="7">
    <location>
        <begin position="679"/>
        <end position="805"/>
    </location>
</feature>
<feature type="region of interest" description="Disordered" evidence="5">
    <location>
        <begin position="141"/>
        <end position="162"/>
    </location>
</feature>
<dbReference type="InterPro" id="IPR011547">
    <property type="entry name" value="SLC26A/SulP_dom"/>
</dbReference>
<comment type="subcellular location">
    <subcellularLocation>
        <location evidence="1">Membrane</location>
        <topology evidence="1">Multi-pass membrane protein</topology>
    </subcellularLocation>
</comment>
<feature type="region of interest" description="Disordered" evidence="5">
    <location>
        <begin position="1"/>
        <end position="97"/>
    </location>
</feature>
<feature type="compositionally biased region" description="Low complexity" evidence="5">
    <location>
        <begin position="1"/>
        <end position="21"/>
    </location>
</feature>
<dbReference type="Pfam" id="PF01740">
    <property type="entry name" value="STAS"/>
    <property type="match status" value="1"/>
</dbReference>
<feature type="compositionally biased region" description="Gly residues" evidence="5">
    <location>
        <begin position="148"/>
        <end position="161"/>
    </location>
</feature>
<dbReference type="GO" id="GO:0016020">
    <property type="term" value="C:membrane"/>
    <property type="evidence" value="ECO:0007669"/>
    <property type="project" value="UniProtKB-SubCell"/>
</dbReference>
<dbReference type="Gene3D" id="3.30.750.24">
    <property type="entry name" value="STAS domain"/>
    <property type="match status" value="1"/>
</dbReference>
<evidence type="ECO:0000256" key="6">
    <source>
        <dbReference type="SAM" id="Phobius"/>
    </source>
</evidence>
<keyword evidence="9" id="KW-1185">Reference proteome</keyword>
<evidence type="ECO:0000256" key="5">
    <source>
        <dbReference type="SAM" id="MobiDB-lite"/>
    </source>
</evidence>
<dbReference type="CDD" id="cd07042">
    <property type="entry name" value="STAS_SulP_like_sulfate_transporter"/>
    <property type="match status" value="1"/>
</dbReference>
<dbReference type="AlphaFoldDB" id="A0A9W8A049"/>
<dbReference type="Pfam" id="PF00916">
    <property type="entry name" value="Sulfate_transp"/>
    <property type="match status" value="1"/>
</dbReference>
<feature type="transmembrane region" description="Helical" evidence="6">
    <location>
        <begin position="289"/>
        <end position="311"/>
    </location>
</feature>
<dbReference type="EMBL" id="JANBPU010000194">
    <property type="protein sequence ID" value="KAJ1914509.1"/>
    <property type="molecule type" value="Genomic_DNA"/>
</dbReference>
<feature type="compositionally biased region" description="Polar residues" evidence="5">
    <location>
        <begin position="76"/>
        <end position="86"/>
    </location>
</feature>
<keyword evidence="3 6" id="KW-1133">Transmembrane helix</keyword>
<feature type="transmembrane region" description="Helical" evidence="6">
    <location>
        <begin position="402"/>
        <end position="422"/>
    </location>
</feature>
<proteinExistence type="predicted"/>
<dbReference type="SUPFAM" id="SSF52091">
    <property type="entry name" value="SpoIIaa-like"/>
    <property type="match status" value="1"/>
</dbReference>
<evidence type="ECO:0000313" key="8">
    <source>
        <dbReference type="EMBL" id="KAJ1914509.1"/>
    </source>
</evidence>
<dbReference type="PANTHER" id="PTHR11814">
    <property type="entry name" value="SULFATE TRANSPORTER"/>
    <property type="match status" value="1"/>
</dbReference>
<protein>
    <recommendedName>
        <fullName evidence="7">STAS domain-containing protein</fullName>
    </recommendedName>
</protein>
<dbReference type="PROSITE" id="PS50801">
    <property type="entry name" value="STAS"/>
    <property type="match status" value="1"/>
</dbReference>